<proteinExistence type="predicted"/>
<accession>A0AAN0JFB3</accession>
<dbReference type="KEGG" id="aqu:100634575"/>
<evidence type="ECO:0000256" key="6">
    <source>
        <dbReference type="ARBA" id="ARBA00023242"/>
    </source>
</evidence>
<keyword evidence="3" id="KW-0813">Transport</keyword>
<keyword evidence="5" id="KW-0653">Protein transport</keyword>
<feature type="domain" description="Importin N-terminal" evidence="7">
    <location>
        <begin position="22"/>
        <end position="102"/>
    </location>
</feature>
<dbReference type="GeneID" id="100634575"/>
<dbReference type="SUPFAM" id="SSF48371">
    <property type="entry name" value="ARM repeat"/>
    <property type="match status" value="1"/>
</dbReference>
<reference evidence="8" key="2">
    <citation type="submission" date="2024-06" db="UniProtKB">
        <authorList>
            <consortium name="EnsemblMetazoa"/>
        </authorList>
    </citation>
    <scope>IDENTIFICATION</scope>
</reference>
<dbReference type="PROSITE" id="PS50166">
    <property type="entry name" value="IMPORTIN_B_NT"/>
    <property type="match status" value="1"/>
</dbReference>
<dbReference type="RefSeq" id="XP_019855725.1">
    <property type="nucleotide sequence ID" value="XM_020000166.1"/>
</dbReference>
<dbReference type="GO" id="GO:0005829">
    <property type="term" value="C:cytosol"/>
    <property type="evidence" value="ECO:0007669"/>
    <property type="project" value="TreeGrafter"/>
</dbReference>
<keyword evidence="9" id="KW-1185">Reference proteome</keyword>
<dbReference type="InterPro" id="IPR001494">
    <property type="entry name" value="Importin-beta_N"/>
</dbReference>
<dbReference type="Pfam" id="PF03810">
    <property type="entry name" value="IBN_N"/>
    <property type="match status" value="1"/>
</dbReference>
<dbReference type="Proteomes" id="UP000007879">
    <property type="component" value="Unassembled WGS sequence"/>
</dbReference>
<evidence type="ECO:0000313" key="9">
    <source>
        <dbReference type="Proteomes" id="UP000007879"/>
    </source>
</evidence>
<dbReference type="PANTHER" id="PTHR10997">
    <property type="entry name" value="IMPORTIN-7, 8, 11"/>
    <property type="match status" value="1"/>
</dbReference>
<dbReference type="EnsemblMetazoa" id="XM_020000166.1">
    <property type="protein sequence ID" value="XP_019855725.1"/>
    <property type="gene ID" value="LOC100634575"/>
</dbReference>
<evidence type="ECO:0000256" key="2">
    <source>
        <dbReference type="ARBA" id="ARBA00004496"/>
    </source>
</evidence>
<dbReference type="InterPro" id="IPR011989">
    <property type="entry name" value="ARM-like"/>
</dbReference>
<dbReference type="GO" id="GO:0031267">
    <property type="term" value="F:small GTPase binding"/>
    <property type="evidence" value="ECO:0007669"/>
    <property type="project" value="InterPro"/>
</dbReference>
<reference evidence="9" key="1">
    <citation type="journal article" date="2010" name="Nature">
        <title>The Amphimedon queenslandica genome and the evolution of animal complexity.</title>
        <authorList>
            <person name="Srivastava M."/>
            <person name="Simakov O."/>
            <person name="Chapman J."/>
            <person name="Fahey B."/>
            <person name="Gauthier M.E."/>
            <person name="Mitros T."/>
            <person name="Richards G.S."/>
            <person name="Conaco C."/>
            <person name="Dacre M."/>
            <person name="Hellsten U."/>
            <person name="Larroux C."/>
            <person name="Putnam N.H."/>
            <person name="Stanke M."/>
            <person name="Adamska M."/>
            <person name="Darling A."/>
            <person name="Degnan S.M."/>
            <person name="Oakley T.H."/>
            <person name="Plachetzki D.C."/>
            <person name="Zhai Y."/>
            <person name="Adamski M."/>
            <person name="Calcino A."/>
            <person name="Cummins S.F."/>
            <person name="Goodstein D.M."/>
            <person name="Harris C."/>
            <person name="Jackson D.J."/>
            <person name="Leys S.P."/>
            <person name="Shu S."/>
            <person name="Woodcroft B.J."/>
            <person name="Vervoort M."/>
            <person name="Kosik K.S."/>
            <person name="Manning G."/>
            <person name="Degnan B.M."/>
            <person name="Rokhsar D.S."/>
        </authorList>
    </citation>
    <scope>NUCLEOTIDE SEQUENCE [LARGE SCALE GENOMIC DNA]</scope>
</reference>
<protein>
    <recommendedName>
        <fullName evidence="7">Importin N-terminal domain-containing protein</fullName>
    </recommendedName>
</protein>
<evidence type="ECO:0000256" key="1">
    <source>
        <dbReference type="ARBA" id="ARBA00004123"/>
    </source>
</evidence>
<evidence type="ECO:0000256" key="4">
    <source>
        <dbReference type="ARBA" id="ARBA00022490"/>
    </source>
</evidence>
<comment type="subcellular location">
    <subcellularLocation>
        <location evidence="2">Cytoplasm</location>
    </subcellularLocation>
    <subcellularLocation>
        <location evidence="1">Nucleus</location>
    </subcellularLocation>
</comment>
<dbReference type="AlphaFoldDB" id="A0AAN0JFB3"/>
<dbReference type="PANTHER" id="PTHR10997:SF18">
    <property type="entry name" value="D-IMPORTIN 7_RANBP7"/>
    <property type="match status" value="1"/>
</dbReference>
<dbReference type="InterPro" id="IPR016024">
    <property type="entry name" value="ARM-type_fold"/>
</dbReference>
<dbReference type="SMART" id="SM00913">
    <property type="entry name" value="IBN_N"/>
    <property type="match status" value="1"/>
</dbReference>
<dbReference type="GO" id="GO:0006606">
    <property type="term" value="P:protein import into nucleus"/>
    <property type="evidence" value="ECO:0007669"/>
    <property type="project" value="TreeGrafter"/>
</dbReference>
<keyword evidence="6" id="KW-0539">Nucleus</keyword>
<keyword evidence="4" id="KW-0963">Cytoplasm</keyword>
<evidence type="ECO:0000256" key="3">
    <source>
        <dbReference type="ARBA" id="ARBA00022448"/>
    </source>
</evidence>
<dbReference type="GO" id="GO:0005635">
    <property type="term" value="C:nuclear envelope"/>
    <property type="evidence" value="ECO:0007669"/>
    <property type="project" value="TreeGrafter"/>
</dbReference>
<evidence type="ECO:0000259" key="7">
    <source>
        <dbReference type="PROSITE" id="PS50166"/>
    </source>
</evidence>
<organism evidence="8 9">
    <name type="scientific">Amphimedon queenslandica</name>
    <name type="common">Sponge</name>
    <dbReference type="NCBI Taxonomy" id="400682"/>
    <lineage>
        <taxon>Eukaryota</taxon>
        <taxon>Metazoa</taxon>
        <taxon>Porifera</taxon>
        <taxon>Demospongiae</taxon>
        <taxon>Heteroscleromorpha</taxon>
        <taxon>Haplosclerida</taxon>
        <taxon>Niphatidae</taxon>
        <taxon>Amphimedon</taxon>
    </lineage>
</organism>
<evidence type="ECO:0000256" key="5">
    <source>
        <dbReference type="ARBA" id="ARBA00022927"/>
    </source>
</evidence>
<evidence type="ECO:0000313" key="8">
    <source>
        <dbReference type="EnsemblMetazoa" id="XP_019855725.1"/>
    </source>
</evidence>
<sequence length="832" mass="95930">MDVQRIAQAFANTLDPSTRAEAETELEQALQSPGFTPCLLQIVMNNETPFGIRQSASIYLKNTVNKYWKVRDGEDGDPEQPYTIPEESKMILRQNIVEGIIQTPPLMSKQLCVCLETIVRQDNWNDIAQKIHSFLSSDNQQTWPGALLSLYQLSKKYKYKKAEDKINYVTIMKTLLPMLYNRMIDVLPHPTEFYVMIQHWILKIFYCTIHYQLPFQLIDESTLPGWMIVIQTIIDRPVPQEYEKEDEEERHETEWWKCKKWCLHILCSLFERFGSPGNVEASYNTFADYYMKTFNCSTTGVINTLLKQLEKHRTGVFLTARLKQLIFNYLNEAINHASSWKLIRPHFDGIFIDIIFPLLCYSNEDDQLWHDDPYEYIRMKFDIFEDLVSPVVAVQVFLSEACHKRKNILDPVMGYCIQILNEPAEKRDPRKKDGALNVIGTTAEVLMKKKTYKAQLEPMLVAHVFPEFSSPFGYMRARACWMIQYFSEISFTEESHLQYALQQVLSCLTQDQELPVKVEAAVALQSLIKNQELAEQVIKPFVKPIITELLQVIKNTDNDDLTEVLQEIIETYDDCIIDIAVELCSNLVTAFTELLESSGGEEEDGYKALTALGLISAVQSLVKSAFSKPELLKQMETVLIGTIASIFQNGIMDYYEEMLTLLDLFTCESVSPIMWQVLGLIYEAFTRDGFDYFSEMMGVIYNFIRVDPDNFISNQRHIEIVISMAKTVLTKESGEEPQTSACKLLEVLLLECRGKIDQFIPNILECPLERLTKKIQDPDLRYACILVVVAGIYSNCALVLELLEKTRFPNSQEPITAQFFTQWLTDCKNFEG</sequence>
<name>A0AAN0JFB3_AMPQE</name>
<dbReference type="Gene3D" id="1.25.10.10">
    <property type="entry name" value="Leucine-rich Repeat Variant"/>
    <property type="match status" value="1"/>
</dbReference>